<comment type="caution">
    <text evidence="2">The sequence shown here is derived from an EMBL/GenBank/DDBJ whole genome shotgun (WGS) entry which is preliminary data.</text>
</comment>
<feature type="domain" description="Aminoglycoside phosphotransferase" evidence="1">
    <location>
        <begin position="37"/>
        <end position="261"/>
    </location>
</feature>
<reference evidence="2" key="1">
    <citation type="submission" date="2020-10" db="EMBL/GenBank/DDBJ databases">
        <authorList>
            <person name="Gilroy R."/>
        </authorList>
    </citation>
    <scope>NUCLEOTIDE SEQUENCE</scope>
    <source>
        <strain evidence="2">11687</strain>
    </source>
</reference>
<gene>
    <name evidence="2" type="ORF">IAC57_03800</name>
</gene>
<dbReference type="EMBL" id="DVMZ01000102">
    <property type="protein sequence ID" value="HIU59208.1"/>
    <property type="molecule type" value="Genomic_DNA"/>
</dbReference>
<dbReference type="Pfam" id="PF01636">
    <property type="entry name" value="APH"/>
    <property type="match status" value="1"/>
</dbReference>
<dbReference type="PANTHER" id="PTHR21064:SF5">
    <property type="entry name" value="SLR1880 PROTEIN"/>
    <property type="match status" value="1"/>
</dbReference>
<sequence>MTEEQMILQVCRVFQLRGEYRSYETITYGHINTTYKVYFFRDGEIKDYILQRVNTYVFRNPVEVMENTIAVTEYIRSKIKETGVSAKRSVLHYQKTAAGEYYTIAEDGGFWRCCRFIDDSVTFLNAESAKVMEEAGKAFGEFQKYLADYPVEKLHIAIPHFHNTVMRYETFRKSVEADVCHRAAEVKPEIDQYFRLEELATKMYKMQRRGELPLRVTHNDTKCSNILFDKDSLTHLSVIDLDTVMPGLVAFDFGDAIRSGANTGAEDERDIKKVSVDMVKYEAFTKGFVGSVRETLTQKEKESMALGALTMTVECGMRFLTDYLDGDKYFKIHYPDQNFVRARCHLALADDMIGRMDDMEEIVAKYCRD</sequence>
<dbReference type="Gene3D" id="3.90.1200.10">
    <property type="match status" value="1"/>
</dbReference>
<dbReference type="AlphaFoldDB" id="A0A9D1MFR4"/>
<reference evidence="2" key="2">
    <citation type="journal article" date="2021" name="PeerJ">
        <title>Extensive microbial diversity within the chicken gut microbiome revealed by metagenomics and culture.</title>
        <authorList>
            <person name="Gilroy R."/>
            <person name="Ravi A."/>
            <person name="Getino M."/>
            <person name="Pursley I."/>
            <person name="Horton D.L."/>
            <person name="Alikhan N.F."/>
            <person name="Baker D."/>
            <person name="Gharbi K."/>
            <person name="Hall N."/>
            <person name="Watson M."/>
            <person name="Adriaenssens E.M."/>
            <person name="Foster-Nyarko E."/>
            <person name="Jarju S."/>
            <person name="Secka A."/>
            <person name="Antonio M."/>
            <person name="Oren A."/>
            <person name="Chaudhuri R.R."/>
            <person name="La Ragione R."/>
            <person name="Hildebrand F."/>
            <person name="Pallen M.J."/>
        </authorList>
    </citation>
    <scope>NUCLEOTIDE SEQUENCE</scope>
    <source>
        <strain evidence="2">11687</strain>
    </source>
</reference>
<dbReference type="Proteomes" id="UP000824081">
    <property type="component" value="Unassembled WGS sequence"/>
</dbReference>
<name>A0A9D1MFR4_9FIRM</name>
<dbReference type="InterPro" id="IPR002575">
    <property type="entry name" value="Aminoglycoside_PTrfase"/>
</dbReference>
<proteinExistence type="predicted"/>
<dbReference type="InterPro" id="IPR050249">
    <property type="entry name" value="Pseudomonas-type_ThrB"/>
</dbReference>
<organism evidence="2 3">
    <name type="scientific">Candidatus Scatosoma pullistercoris</name>
    <dbReference type="NCBI Taxonomy" id="2840934"/>
    <lineage>
        <taxon>Bacteria</taxon>
        <taxon>Bacillati</taxon>
        <taxon>Bacillota</taxon>
        <taxon>Clostridia</taxon>
        <taxon>Candidatus Scatosoma</taxon>
    </lineage>
</organism>
<accession>A0A9D1MFR4</accession>
<dbReference type="InterPro" id="IPR011009">
    <property type="entry name" value="Kinase-like_dom_sf"/>
</dbReference>
<evidence type="ECO:0000313" key="3">
    <source>
        <dbReference type="Proteomes" id="UP000824081"/>
    </source>
</evidence>
<protein>
    <submittedName>
        <fullName evidence="2">Aminoglycoside phosphotransferase family protein</fullName>
    </submittedName>
</protein>
<evidence type="ECO:0000259" key="1">
    <source>
        <dbReference type="Pfam" id="PF01636"/>
    </source>
</evidence>
<dbReference type="PANTHER" id="PTHR21064">
    <property type="entry name" value="AMINOGLYCOSIDE PHOSPHOTRANSFERASE DOMAIN-CONTAINING PROTEIN-RELATED"/>
    <property type="match status" value="1"/>
</dbReference>
<evidence type="ECO:0000313" key="2">
    <source>
        <dbReference type="EMBL" id="HIU59208.1"/>
    </source>
</evidence>
<dbReference type="SUPFAM" id="SSF56112">
    <property type="entry name" value="Protein kinase-like (PK-like)"/>
    <property type="match status" value="1"/>
</dbReference>